<sequence length="160" mass="18233">MFESCHSPQEVAYVYTHRYGLPAKVVDRRVCYLTTSNLGAVMMPPELGRRVWTAIDRSFPTPIIHHAQPDRPQRPWVFVVGPNRGLTRNRAATALEQRGGRLLDSGRWVWLPMTDAWHGWTWYSPPSAAEDAFPPRTTLIHAAREVIDTLQDPIPAPARR</sequence>
<keyword evidence="2" id="KW-1185">Reference proteome</keyword>
<proteinExistence type="predicted"/>
<dbReference type="Proteomes" id="UP000586827">
    <property type="component" value="Unassembled WGS sequence"/>
</dbReference>
<evidence type="ECO:0000313" key="2">
    <source>
        <dbReference type="Proteomes" id="UP000586827"/>
    </source>
</evidence>
<dbReference type="AlphaFoldDB" id="A0A849C4X7"/>
<dbReference type="RefSeq" id="WP_157552348.1">
    <property type="nucleotide sequence ID" value="NZ_JABELX010000011.1"/>
</dbReference>
<dbReference type="EMBL" id="JABELX010000011">
    <property type="protein sequence ID" value="NNH73682.1"/>
    <property type="molecule type" value="Genomic_DNA"/>
</dbReference>
<protein>
    <submittedName>
        <fullName evidence="1">Uncharacterized protein</fullName>
    </submittedName>
</protein>
<reference evidence="1 2" key="1">
    <citation type="submission" date="2020-05" db="EMBL/GenBank/DDBJ databases">
        <title>MicrobeNet Type strains.</title>
        <authorList>
            <person name="Nicholson A.C."/>
        </authorList>
    </citation>
    <scope>NUCLEOTIDE SEQUENCE [LARGE SCALE GENOMIC DNA]</scope>
    <source>
        <strain evidence="1 2">JCM 3224</strain>
    </source>
</reference>
<comment type="caution">
    <text evidence="1">The sequence shown here is derived from an EMBL/GenBank/DDBJ whole genome shotgun (WGS) entry which is preliminary data.</text>
</comment>
<name>A0A849C4X7_9NOCA</name>
<evidence type="ECO:0000313" key="1">
    <source>
        <dbReference type="EMBL" id="NNH73682.1"/>
    </source>
</evidence>
<accession>A0A849C4X7</accession>
<organism evidence="1 2">
    <name type="scientific">Nocardia uniformis</name>
    <dbReference type="NCBI Taxonomy" id="53432"/>
    <lineage>
        <taxon>Bacteria</taxon>
        <taxon>Bacillati</taxon>
        <taxon>Actinomycetota</taxon>
        <taxon>Actinomycetes</taxon>
        <taxon>Mycobacteriales</taxon>
        <taxon>Nocardiaceae</taxon>
        <taxon>Nocardia</taxon>
    </lineage>
</organism>
<gene>
    <name evidence="1" type="ORF">HLB23_28165</name>
</gene>